<evidence type="ECO:0000313" key="3">
    <source>
        <dbReference type="EMBL" id="CAH00088.1"/>
    </source>
</evidence>
<proteinExistence type="predicted"/>
<feature type="region of interest" description="Disordered" evidence="2">
    <location>
        <begin position="281"/>
        <end position="306"/>
    </location>
</feature>
<name>Q6CM38_KLULA</name>
<dbReference type="AlphaFoldDB" id="Q6CM38"/>
<accession>Q6CM38</accession>
<dbReference type="InParanoid" id="Q6CM38"/>
<dbReference type="RefSeq" id="XP_455001.1">
    <property type="nucleotide sequence ID" value="XM_455001.1"/>
</dbReference>
<dbReference type="EMBL" id="CR382125">
    <property type="protein sequence ID" value="CAH00088.1"/>
    <property type="molecule type" value="Genomic_DNA"/>
</dbReference>
<evidence type="ECO:0000313" key="4">
    <source>
        <dbReference type="Proteomes" id="UP000000598"/>
    </source>
</evidence>
<keyword evidence="1" id="KW-0175">Coiled coil</keyword>
<evidence type="ECO:0000256" key="2">
    <source>
        <dbReference type="SAM" id="MobiDB-lite"/>
    </source>
</evidence>
<dbReference type="KEGG" id="kla:KLLA0_E23255g"/>
<feature type="compositionally biased region" description="Basic and acidic residues" evidence="2">
    <location>
        <begin position="34"/>
        <end position="47"/>
    </location>
</feature>
<sequence>MQLRRSTRLRTVHTVKNNTSINEDHSLISVSDQVSEKPEDRFDKVDQDSDDDENGERVAVQDISFDEDERMQSRTGQTSATTLLKISRPEYNPQDLKETIHVDTHFVNQFNDLIEKQSTLFFNSLTSPEYVIYNNLEIFKYPSDKVSLQTISRQLTELLPDLNKNYDTDLKELLKQLHEDQEREENLKILNQGPEAEVFKDPLQSLLNYQPDVKESDESKLIEQVAKIHEINISDISDILINPPVRTLKRALNVNNQTKKHDISHISNKCSRLLTKERNHSLPWPVKKKKKQTDSSAIHEDVSLMS</sequence>
<protein>
    <submittedName>
        <fullName evidence="3">KLLA0E23255p</fullName>
    </submittedName>
</protein>
<dbReference type="HOGENOM" id="CLU_909323_0_0_1"/>
<feature type="coiled-coil region" evidence="1">
    <location>
        <begin position="163"/>
        <end position="190"/>
    </location>
</feature>
<reference evidence="3 4" key="1">
    <citation type="journal article" date="2004" name="Nature">
        <title>Genome evolution in yeasts.</title>
        <authorList>
            <consortium name="Genolevures"/>
            <person name="Dujon B."/>
            <person name="Sherman D."/>
            <person name="Fischer G."/>
            <person name="Durrens P."/>
            <person name="Casaregola S."/>
            <person name="Lafontaine I."/>
            <person name="de Montigny J."/>
            <person name="Marck C."/>
            <person name="Neuveglise C."/>
            <person name="Talla E."/>
            <person name="Goffard N."/>
            <person name="Frangeul L."/>
            <person name="Aigle M."/>
            <person name="Anthouard V."/>
            <person name="Babour A."/>
            <person name="Barbe V."/>
            <person name="Barnay S."/>
            <person name="Blanchin S."/>
            <person name="Beckerich J.M."/>
            <person name="Beyne E."/>
            <person name="Bleykasten C."/>
            <person name="Boisrame A."/>
            <person name="Boyer J."/>
            <person name="Cattolico L."/>
            <person name="Confanioleri F."/>
            <person name="de Daruvar A."/>
            <person name="Despons L."/>
            <person name="Fabre E."/>
            <person name="Fairhead C."/>
            <person name="Ferry-Dumazet H."/>
            <person name="Groppi A."/>
            <person name="Hantraye F."/>
            <person name="Hennequin C."/>
            <person name="Jauniaux N."/>
            <person name="Joyet P."/>
            <person name="Kachouri R."/>
            <person name="Kerrest A."/>
            <person name="Koszul R."/>
            <person name="Lemaire M."/>
            <person name="Lesur I."/>
            <person name="Ma L."/>
            <person name="Muller H."/>
            <person name="Nicaud J.M."/>
            <person name="Nikolski M."/>
            <person name="Oztas S."/>
            <person name="Ozier-Kalogeropoulos O."/>
            <person name="Pellenz S."/>
            <person name="Potier S."/>
            <person name="Richard G.F."/>
            <person name="Straub M.L."/>
            <person name="Suleau A."/>
            <person name="Swennene D."/>
            <person name="Tekaia F."/>
            <person name="Wesolowski-Louvel M."/>
            <person name="Westhof E."/>
            <person name="Wirth B."/>
            <person name="Zeniou-Meyer M."/>
            <person name="Zivanovic I."/>
            <person name="Bolotin-Fukuhara M."/>
            <person name="Thierry A."/>
            <person name="Bouchier C."/>
            <person name="Caudron B."/>
            <person name="Scarpelli C."/>
            <person name="Gaillardin C."/>
            <person name="Weissenbach J."/>
            <person name="Wincker P."/>
            <person name="Souciet J.L."/>
        </authorList>
    </citation>
    <scope>NUCLEOTIDE SEQUENCE [LARGE SCALE GENOMIC DNA]</scope>
    <source>
        <strain evidence="4">ATCC 8585 / CBS 2359 / DSM 70799 / NBRC 1267 / NRRL Y-1140 / WM37</strain>
    </source>
</reference>
<dbReference type="GeneID" id="2894377"/>
<organism evidence="3 4">
    <name type="scientific">Kluyveromyces lactis (strain ATCC 8585 / CBS 2359 / DSM 70799 / NBRC 1267 / NRRL Y-1140 / WM37)</name>
    <name type="common">Yeast</name>
    <name type="synonym">Candida sphaerica</name>
    <dbReference type="NCBI Taxonomy" id="284590"/>
    <lineage>
        <taxon>Eukaryota</taxon>
        <taxon>Fungi</taxon>
        <taxon>Dikarya</taxon>
        <taxon>Ascomycota</taxon>
        <taxon>Saccharomycotina</taxon>
        <taxon>Saccharomycetes</taxon>
        <taxon>Saccharomycetales</taxon>
        <taxon>Saccharomycetaceae</taxon>
        <taxon>Kluyveromyces</taxon>
    </lineage>
</organism>
<dbReference type="Proteomes" id="UP000000598">
    <property type="component" value="Chromosome E"/>
</dbReference>
<feature type="region of interest" description="Disordered" evidence="2">
    <location>
        <begin position="30"/>
        <end position="56"/>
    </location>
</feature>
<keyword evidence="4" id="KW-1185">Reference proteome</keyword>
<dbReference type="PaxDb" id="284590-Q6CM38"/>
<feature type="compositionally biased region" description="Basic and acidic residues" evidence="2">
    <location>
        <begin position="297"/>
        <end position="306"/>
    </location>
</feature>
<gene>
    <name evidence="3" type="ORF">KLLA0_E23255g</name>
</gene>
<dbReference type="FunCoup" id="Q6CM38">
    <property type="interactions" value="27"/>
</dbReference>
<evidence type="ECO:0000256" key="1">
    <source>
        <dbReference type="SAM" id="Coils"/>
    </source>
</evidence>